<dbReference type="InterPro" id="IPR002142">
    <property type="entry name" value="Peptidase_S49"/>
</dbReference>
<dbReference type="Gene3D" id="2.70.70.10">
    <property type="entry name" value="Glucose Permease (Domain IIA)"/>
    <property type="match status" value="1"/>
</dbReference>
<keyword evidence="11" id="KW-0862">Zinc</keyword>
<dbReference type="InterPro" id="IPR004364">
    <property type="entry name" value="Aa-tRNA-synt_II"/>
</dbReference>
<dbReference type="InterPro" id="IPR046342">
    <property type="entry name" value="CBS_dom_sf"/>
</dbReference>
<dbReference type="PRINTS" id="PR01042">
    <property type="entry name" value="TRNASYNTHASP"/>
</dbReference>
<dbReference type="NCBIfam" id="NF003965">
    <property type="entry name" value="PRK05457.1"/>
    <property type="match status" value="1"/>
</dbReference>
<keyword evidence="16" id="KW-0472">Membrane</keyword>
<feature type="transmembrane region" description="Helical" evidence="16">
    <location>
        <begin position="308"/>
        <end position="331"/>
    </location>
</feature>
<dbReference type="GO" id="GO:0004812">
    <property type="term" value="F:aminoacyl-tRNA ligase activity"/>
    <property type="evidence" value="ECO:0007669"/>
    <property type="project" value="UniProtKB-KW"/>
</dbReference>
<comment type="similarity">
    <text evidence="4">Belongs to the peptidase S49 family.</text>
</comment>
<comment type="cofactor">
    <cofactor evidence="1">
        <name>Zn(2+)</name>
        <dbReference type="ChEBI" id="CHEBI:29105"/>
    </cofactor>
</comment>
<dbReference type="Pfam" id="PF04225">
    <property type="entry name" value="LysM_OapA"/>
    <property type="match status" value="1"/>
</dbReference>
<evidence type="ECO:0000256" key="15">
    <source>
        <dbReference type="ARBA" id="ARBA00023146"/>
    </source>
</evidence>
<dbReference type="GO" id="GO:0005737">
    <property type="term" value="C:cytoplasm"/>
    <property type="evidence" value="ECO:0007669"/>
    <property type="project" value="InterPro"/>
</dbReference>
<accession>A0A1A9UKK9</accession>
<evidence type="ECO:0000256" key="9">
    <source>
        <dbReference type="ARBA" id="ARBA00022801"/>
    </source>
</evidence>
<dbReference type="SUPFAM" id="SSF52096">
    <property type="entry name" value="ClpP/crotonase"/>
    <property type="match status" value="2"/>
</dbReference>
<dbReference type="Pfam" id="PF19425">
    <property type="entry name" value="Csd3_N2"/>
    <property type="match status" value="1"/>
</dbReference>
<dbReference type="SUPFAM" id="SSF55681">
    <property type="entry name" value="Class II aaRS and biotin synthetases"/>
    <property type="match status" value="1"/>
</dbReference>
<dbReference type="Gene3D" id="3.30.1360.30">
    <property type="entry name" value="GAD-like domain"/>
    <property type="match status" value="1"/>
</dbReference>
<evidence type="ECO:0000313" key="19">
    <source>
        <dbReference type="Proteomes" id="UP000078200"/>
    </source>
</evidence>
<feature type="transmembrane region" description="Helical" evidence="16">
    <location>
        <begin position="18"/>
        <end position="39"/>
    </location>
</feature>
<dbReference type="GO" id="GO:0006418">
    <property type="term" value="P:tRNA aminoacylation for protein translation"/>
    <property type="evidence" value="ECO:0007669"/>
    <property type="project" value="InterPro"/>
</dbReference>
<dbReference type="Gene3D" id="3.10.450.350">
    <property type="match status" value="2"/>
</dbReference>
<feature type="transmembrane region" description="Helical" evidence="16">
    <location>
        <begin position="444"/>
        <end position="463"/>
    </location>
</feature>
<dbReference type="GO" id="GO:0008236">
    <property type="term" value="F:serine-type peptidase activity"/>
    <property type="evidence" value="ECO:0007669"/>
    <property type="project" value="UniProtKB-KW"/>
</dbReference>
<dbReference type="Gene3D" id="3.30.360.10">
    <property type="entry name" value="Dihydrodipicolinate Reductase, domain 2"/>
    <property type="match status" value="1"/>
</dbReference>
<feature type="transmembrane region" description="Helical" evidence="16">
    <location>
        <begin position="384"/>
        <end position="403"/>
    </location>
</feature>
<feature type="transmembrane region" description="Helical" evidence="16">
    <location>
        <begin position="140"/>
        <end position="160"/>
    </location>
</feature>
<evidence type="ECO:0000256" key="14">
    <source>
        <dbReference type="ARBA" id="ARBA00023049"/>
    </source>
</evidence>
<evidence type="ECO:0000256" key="16">
    <source>
        <dbReference type="SAM" id="Phobius"/>
    </source>
</evidence>
<dbReference type="SUPFAM" id="SSF54631">
    <property type="entry name" value="CBS-domain pair"/>
    <property type="match status" value="1"/>
</dbReference>
<dbReference type="GO" id="GO:0042834">
    <property type="term" value="F:peptidoglycan binding"/>
    <property type="evidence" value="ECO:0007669"/>
    <property type="project" value="InterPro"/>
</dbReference>
<dbReference type="Pfam" id="PF00152">
    <property type="entry name" value="tRNA-synt_2"/>
    <property type="match status" value="1"/>
</dbReference>
<keyword evidence="5" id="KW-0436">Ligase</keyword>
<dbReference type="CDD" id="cd12797">
    <property type="entry name" value="M23_peptidase"/>
    <property type="match status" value="1"/>
</dbReference>
<dbReference type="InterPro" id="IPR011055">
    <property type="entry name" value="Dup_hybrid_motif"/>
</dbReference>
<feature type="transmembrane region" description="Helical" evidence="16">
    <location>
        <begin position="415"/>
        <end position="438"/>
    </location>
</feature>
<protein>
    <recommendedName>
        <fullName evidence="17">LysM domain-containing protein</fullName>
    </recommendedName>
</protein>
<feature type="transmembrane region" description="Helical" evidence="16">
    <location>
        <begin position="272"/>
        <end position="296"/>
    </location>
</feature>
<organism evidence="18 19">
    <name type="scientific">Glossina austeni</name>
    <name type="common">Savannah tsetse fly</name>
    <dbReference type="NCBI Taxonomy" id="7395"/>
    <lineage>
        <taxon>Eukaryota</taxon>
        <taxon>Metazoa</taxon>
        <taxon>Ecdysozoa</taxon>
        <taxon>Arthropoda</taxon>
        <taxon>Hexapoda</taxon>
        <taxon>Insecta</taxon>
        <taxon>Pterygota</taxon>
        <taxon>Neoptera</taxon>
        <taxon>Endopterygota</taxon>
        <taxon>Diptera</taxon>
        <taxon>Brachycera</taxon>
        <taxon>Muscomorpha</taxon>
        <taxon>Hippoboscoidea</taxon>
        <taxon>Glossinidae</taxon>
        <taxon>Glossina</taxon>
    </lineage>
</organism>
<dbReference type="PROSITE" id="PS51782">
    <property type="entry name" value="LYSM"/>
    <property type="match status" value="1"/>
</dbReference>
<dbReference type="InterPro" id="IPR047217">
    <property type="entry name" value="S49_SppA_67K_type_N"/>
</dbReference>
<dbReference type="InterPro" id="IPR002312">
    <property type="entry name" value="Asp/Asn-tRNA-synth_IIb"/>
</dbReference>
<dbReference type="Gene3D" id="3.10.580.10">
    <property type="entry name" value="CBS-domain"/>
    <property type="match status" value="1"/>
</dbReference>
<dbReference type="InterPro" id="IPR004115">
    <property type="entry name" value="GAD-like_sf"/>
</dbReference>
<evidence type="ECO:0000256" key="6">
    <source>
        <dbReference type="ARBA" id="ARBA00022670"/>
    </source>
</evidence>
<evidence type="ECO:0000256" key="1">
    <source>
        <dbReference type="ARBA" id="ARBA00001947"/>
    </source>
</evidence>
<comment type="subcellular location">
    <subcellularLocation>
        <location evidence="2">Cell envelope</location>
    </subcellularLocation>
</comment>
<keyword evidence="7" id="KW-0479">Metal-binding</keyword>
<dbReference type="InterPro" id="IPR029045">
    <property type="entry name" value="ClpP/crotonase-like_dom_sf"/>
</dbReference>
<dbReference type="CDD" id="cd07335">
    <property type="entry name" value="M48B_HtpX_like"/>
    <property type="match status" value="1"/>
</dbReference>
<dbReference type="InterPro" id="IPR016047">
    <property type="entry name" value="M23ase_b-sheet_dom"/>
</dbReference>
<dbReference type="Proteomes" id="UP000078200">
    <property type="component" value="Unassembled WGS sequence"/>
</dbReference>
<dbReference type="InterPro" id="IPR045834">
    <property type="entry name" value="Csd3_N2"/>
</dbReference>
<dbReference type="Gene3D" id="3.90.226.10">
    <property type="entry name" value="2-enoyl-CoA Hydratase, Chain A, domain 1"/>
    <property type="match status" value="2"/>
</dbReference>
<dbReference type="InterPro" id="IPR018392">
    <property type="entry name" value="LysM"/>
</dbReference>
<dbReference type="STRING" id="7395.A0A1A9UKK9"/>
<dbReference type="GO" id="GO:0005524">
    <property type="term" value="F:ATP binding"/>
    <property type="evidence" value="ECO:0007669"/>
    <property type="project" value="UniProtKB-KW"/>
</dbReference>
<keyword evidence="19" id="KW-1185">Reference proteome</keyword>
<dbReference type="GO" id="GO:0016620">
    <property type="term" value="F:oxidoreductase activity, acting on the aldehyde or oxo group of donors, NAD or NADP as acceptor"/>
    <property type="evidence" value="ECO:0007669"/>
    <property type="project" value="InterPro"/>
</dbReference>
<dbReference type="SUPFAM" id="SSF55347">
    <property type="entry name" value="Glyceraldehyde-3-phosphate dehydrogenase-like, C-terminal domain"/>
    <property type="match status" value="1"/>
</dbReference>
<dbReference type="NCBIfam" id="NF008652">
    <property type="entry name" value="PRK11649.1"/>
    <property type="match status" value="1"/>
</dbReference>
<keyword evidence="6" id="KW-0645">Protease</keyword>
<proteinExistence type="inferred from homology"/>
<keyword evidence="10" id="KW-0720">Serine protease</keyword>
<keyword evidence="16" id="KW-1133">Transmembrane helix</keyword>
<evidence type="ECO:0000259" key="17">
    <source>
        <dbReference type="PROSITE" id="PS51782"/>
    </source>
</evidence>
<keyword evidence="14" id="KW-0482">Metalloprotease</keyword>
<evidence type="ECO:0000256" key="7">
    <source>
        <dbReference type="ARBA" id="ARBA00022723"/>
    </source>
</evidence>
<dbReference type="VEuPathDB" id="VectorBase:GAUT007604"/>
<keyword evidence="15" id="KW-0030">Aminoacyl-tRNA synthetase</keyword>
<dbReference type="InterPro" id="IPR007340">
    <property type="entry name" value="LysM_Opacity-associatedA"/>
</dbReference>
<feature type="transmembrane region" description="Helical" evidence="16">
    <location>
        <begin position="343"/>
        <end position="364"/>
    </location>
</feature>
<dbReference type="GO" id="GO:0004222">
    <property type="term" value="F:metalloendopeptidase activity"/>
    <property type="evidence" value="ECO:0007669"/>
    <property type="project" value="InterPro"/>
</dbReference>
<feature type="transmembrane region" description="Helical" evidence="16">
    <location>
        <begin position="180"/>
        <end position="204"/>
    </location>
</feature>
<dbReference type="InterPro" id="IPR020829">
    <property type="entry name" value="GlycerAld_3-P_DH_cat"/>
</dbReference>
<sequence>MIIFGVILSVTGIKSSSILGLMIMSGLFGFGGSIISLLLSKSMAIHAVNAQIIKNASNETEQWLLNTIRLQANQMSIGIPDIAIYEASDINAFATGAKKNSALIAVSTGLLHNMDRKEAEAVIAHEISHIANGDMITMTLLQGIVNTFVVFLSRIIARLILNISSTNKDEENTYEYDNSWMYICVSMVLELIFGILASTITLWFSRKREFYADAGSAKLVGKQNMIAALKKIQTTCEPKVGKEILAFCIHGKSSLNEIFMSHPPIEKHPSSWAGLLTLIILEIVLGIDNLIFIAILSNKLPPQNRERARLIGLSIALIIRIGLLSLISWVVTLTKPLITVMNIMFSGCDLILIFGGLFLIFKSVTELHERLEHKENKIQVNRGYTSFWIMVVQIVVLDAIFSLDAIMTAVGMVNNLYIMIIAVIFSVITMLIAAPTLIKFMNKHKTVVVLCLSFLLIVGFSLISEGFKYHIPKGYLYTAIGFSILIEFFNHIARRNLIKNQSLKPMRERAAETIVRLMGGCINDSIINKDFSNTEKLSHFAIDERDMVTNMLSLFTHSLYGLMTLRKEIVWINLKEPIEKIKTRIFSQSYKIFPVCNSTLDKIIGVINITDLIHVKNIDQLKRASQINIITTVQITCNILQLIKQLQSSTSPNTLTGSIGIFGIINTIENTLETVGIYSDGVSTSPLANITITRKLPIEFLKKMQLTVENGYHNFLSIVAQSRHKTINEVDRIGQGHVWIGTDALKKGLVDQLGDFDDAVHKAAELANLSVYQIKWNDNESSIYLTPPDSKQGALVLDLVGTIVDKPTAHNRFKQISREILGASNARLYENSLFDIIYAIRQAKNDKNITGLVLSLKDFTGSDQTSLEYIGKVLLEFKNSGKPIYSISDNYTQVQYFLASYADKIYLTPQGTVDLHGLATNNFYYKTFLKNLKINTYVFRVGTYKSAVEPVIRDSMSEAARTADGRWIKRLWKNYLEIVSTNRNTTISKIFPTAQEVLEKLKVADGNLAQFALNNNLVDIVASRPSIENDMIKVFGWNKNEKSFNKISAAEAVGKVIPELKNKITGISFRIPTLNVSVVDLTVSFIHQTSYKDLCEMIKQASKSSLKGILGYIEEDVVSSDFNGECLTSIFDAKAGMALNKNFMKLVSWYDNESGYSSKVLDLAQIHENAFYALPQSPQIFKQLLMISGIDRYYQIAKCFRDEDLRSDRQPEFTQVDCELCFADGKMITYSESINRFGSDKPDLRNPIELVNITNVLNQQDIAYKNHFIVAIKFSSEIFLNQDKINQYHENHPSSELPSDSKNEQLYGSEFGPEPLDQDILSIEDIEEPVKTNNYINSYTIANGDTLITILSQYGINPTDIANLAKQYKNLKNLKIGQYISWEINSEGNLNKFVWEVSSKEIRTYERIDRITFVEKVSNISGKWKNVILQGYLNDSFINSAYTSGFSFNEIESVMQALQWQLDFRKLHKGDQFVALFAREIINKKLEQSRLLAIRLKTRGKDYFAFRAANNKFYDQHGYGVTQSFLKYPIQNNFVQISSIFNMYRLNPVTRRIMPHKGVDFAVPIGTPVLAVGDGLVIFKKYDKSAGNYIVIKHGRQYITRYMHLKKIFVQIGEKVKKGDKIGSSGNTGRSTGPHLHFEIWVNHQAVNPLTIKINHDSTLSENEKEQYTSQLQYILPQLKFN</sequence>
<evidence type="ECO:0000256" key="3">
    <source>
        <dbReference type="ARBA" id="ARBA00006303"/>
    </source>
</evidence>
<evidence type="ECO:0000256" key="11">
    <source>
        <dbReference type="ARBA" id="ARBA00022833"/>
    </source>
</evidence>
<evidence type="ECO:0000256" key="8">
    <source>
        <dbReference type="ARBA" id="ARBA00022741"/>
    </source>
</evidence>
<dbReference type="CDD" id="cd07018">
    <property type="entry name" value="S49_SppA_67K_type"/>
    <property type="match status" value="1"/>
</dbReference>
<keyword evidence="16" id="KW-0812">Transmembrane</keyword>
<keyword evidence="12" id="KW-0067">ATP-binding</keyword>
<dbReference type="Pfam" id="PF01343">
    <property type="entry name" value="Peptidase_S49"/>
    <property type="match status" value="2"/>
</dbReference>
<dbReference type="PANTHER" id="PTHR33209:SF1">
    <property type="entry name" value="PEPTIDASE S49 DOMAIN-CONTAINING PROTEIN"/>
    <property type="match status" value="1"/>
</dbReference>
<dbReference type="SUPFAM" id="SSF51261">
    <property type="entry name" value="Duplicated hybrid motif"/>
    <property type="match status" value="1"/>
</dbReference>
<dbReference type="Pfam" id="PF01551">
    <property type="entry name" value="Peptidase_M23"/>
    <property type="match status" value="1"/>
</dbReference>
<dbReference type="Gene3D" id="3.30.2010.10">
    <property type="entry name" value="Metalloproteases ('zincins'), catalytic domain"/>
    <property type="match status" value="1"/>
</dbReference>
<keyword evidence="13" id="KW-0648">Protein biosynthesis</keyword>
<comment type="similarity">
    <text evidence="3">Belongs to the class-II aminoacyl-tRNA synthetase family. Type 1 subfamily.</text>
</comment>
<evidence type="ECO:0000256" key="12">
    <source>
        <dbReference type="ARBA" id="ARBA00022840"/>
    </source>
</evidence>
<dbReference type="Gene3D" id="3.30.930.10">
    <property type="entry name" value="Bira Bifunctional Protein, Domain 2"/>
    <property type="match status" value="1"/>
</dbReference>
<evidence type="ECO:0000256" key="2">
    <source>
        <dbReference type="ARBA" id="ARBA00004196"/>
    </source>
</evidence>
<evidence type="ECO:0000256" key="10">
    <source>
        <dbReference type="ARBA" id="ARBA00022825"/>
    </source>
</evidence>
<dbReference type="InterPro" id="IPR005496">
    <property type="entry name" value="Integral_membrane_TerC"/>
</dbReference>
<name>A0A1A9UKK9_GLOAU</name>
<dbReference type="FunFam" id="2.70.70.10:FF:000002">
    <property type="entry name" value="Murein DD-endopeptidase MepM"/>
    <property type="match status" value="1"/>
</dbReference>
<keyword evidence="9" id="KW-0378">Hydrolase</keyword>
<dbReference type="GO" id="GO:0006508">
    <property type="term" value="P:proteolysis"/>
    <property type="evidence" value="ECO:0007669"/>
    <property type="project" value="UniProtKB-KW"/>
</dbReference>
<dbReference type="InterPro" id="IPR045864">
    <property type="entry name" value="aa-tRNA-synth_II/BPL/LPL"/>
</dbReference>
<evidence type="ECO:0000313" key="18">
    <source>
        <dbReference type="EnsemblMetazoa" id="GAUT007604-PA"/>
    </source>
</evidence>
<dbReference type="PANTHER" id="PTHR33209">
    <property type="entry name" value="PROTEASE 4"/>
    <property type="match status" value="1"/>
</dbReference>
<feature type="domain" description="LysM" evidence="17">
    <location>
        <begin position="1337"/>
        <end position="1382"/>
    </location>
</feature>
<reference evidence="18" key="1">
    <citation type="submission" date="2020-05" db="UniProtKB">
        <authorList>
            <consortium name="EnsemblMetazoa"/>
        </authorList>
    </citation>
    <scope>IDENTIFICATION</scope>
    <source>
        <strain evidence="18">TTRI</strain>
    </source>
</reference>
<keyword evidence="8" id="KW-0547">Nucleotide-binding</keyword>
<evidence type="ECO:0000256" key="13">
    <source>
        <dbReference type="ARBA" id="ARBA00022917"/>
    </source>
</evidence>
<dbReference type="EnsemblMetazoa" id="GAUT007604-RA">
    <property type="protein sequence ID" value="GAUT007604-PA"/>
    <property type="gene ID" value="GAUT007604"/>
</dbReference>
<dbReference type="Pfam" id="PF02800">
    <property type="entry name" value="Gp_dh_C"/>
    <property type="match status" value="1"/>
</dbReference>
<dbReference type="Pfam" id="PF01435">
    <property type="entry name" value="Peptidase_M48"/>
    <property type="match status" value="1"/>
</dbReference>
<evidence type="ECO:0000256" key="4">
    <source>
        <dbReference type="ARBA" id="ARBA00008683"/>
    </source>
</evidence>
<dbReference type="Pfam" id="PF03741">
    <property type="entry name" value="TerC"/>
    <property type="match status" value="1"/>
</dbReference>
<evidence type="ECO:0000256" key="5">
    <source>
        <dbReference type="ARBA" id="ARBA00022598"/>
    </source>
</evidence>
<dbReference type="GO" id="GO:0016020">
    <property type="term" value="C:membrane"/>
    <property type="evidence" value="ECO:0007669"/>
    <property type="project" value="InterPro"/>
</dbReference>
<dbReference type="GO" id="GO:0046872">
    <property type="term" value="F:metal ion binding"/>
    <property type="evidence" value="ECO:0007669"/>
    <property type="project" value="UniProtKB-KW"/>
</dbReference>
<dbReference type="InterPro" id="IPR001915">
    <property type="entry name" value="Peptidase_M48"/>
</dbReference>